<dbReference type="Pfam" id="PF13087">
    <property type="entry name" value="AAA_12"/>
    <property type="match status" value="1"/>
</dbReference>
<dbReference type="EMBL" id="VVIM01000002">
    <property type="protein sequence ID" value="KAB0802313.1"/>
    <property type="molecule type" value="Genomic_DNA"/>
</dbReference>
<dbReference type="SUPFAM" id="SSF52540">
    <property type="entry name" value="P-loop containing nucleoside triphosphate hydrolases"/>
    <property type="match status" value="1"/>
</dbReference>
<evidence type="ECO:0000259" key="11">
    <source>
        <dbReference type="Pfam" id="PF13086"/>
    </source>
</evidence>
<dbReference type="EMBL" id="GEZM01046296">
    <property type="protein sequence ID" value="JAV77350.1"/>
    <property type="molecule type" value="Transcribed_RNA"/>
</dbReference>
<dbReference type="Gene3D" id="3.40.50.300">
    <property type="entry name" value="P-loop containing nucleotide triphosphate hydrolases"/>
    <property type="match status" value="3"/>
</dbReference>
<comment type="catalytic activity">
    <reaction evidence="10">
        <text>ATP + H2O = ADP + phosphate + H(+)</text>
        <dbReference type="Rhea" id="RHEA:13065"/>
        <dbReference type="ChEBI" id="CHEBI:15377"/>
        <dbReference type="ChEBI" id="CHEBI:15378"/>
        <dbReference type="ChEBI" id="CHEBI:30616"/>
        <dbReference type="ChEBI" id="CHEBI:43474"/>
        <dbReference type="ChEBI" id="CHEBI:456216"/>
        <dbReference type="EC" id="3.6.4.13"/>
    </reaction>
</comment>
<accession>A0A1Y1LYA7</accession>
<evidence type="ECO:0000256" key="6">
    <source>
        <dbReference type="ARBA" id="ARBA00022801"/>
    </source>
</evidence>
<evidence type="ECO:0000256" key="2">
    <source>
        <dbReference type="ARBA" id="ARBA00005601"/>
    </source>
</evidence>
<dbReference type="PANTHER" id="PTHR45418:SF1">
    <property type="entry name" value="CANCER_TESTIS ANTIGEN 55"/>
    <property type="match status" value="1"/>
</dbReference>
<evidence type="ECO:0000256" key="8">
    <source>
        <dbReference type="ARBA" id="ARBA00022840"/>
    </source>
</evidence>
<evidence type="ECO:0000259" key="13">
    <source>
        <dbReference type="Pfam" id="PF21634"/>
    </source>
</evidence>
<evidence type="ECO:0000313" key="14">
    <source>
        <dbReference type="EMBL" id="JAV77350.1"/>
    </source>
</evidence>
<keyword evidence="9" id="KW-0943">RNA-mediated gene silencing</keyword>
<dbReference type="Pfam" id="PF21634">
    <property type="entry name" value="MOV-10_beta-barrel"/>
    <property type="match status" value="1"/>
</dbReference>
<dbReference type="InterPro" id="IPR041677">
    <property type="entry name" value="DNA2/NAM7_AAA_11"/>
</dbReference>
<dbReference type="InterPro" id="IPR027417">
    <property type="entry name" value="P-loop_NTPase"/>
</dbReference>
<dbReference type="Gene3D" id="2.40.30.270">
    <property type="match status" value="1"/>
</dbReference>
<keyword evidence="4" id="KW-0963">Cytoplasm</keyword>
<evidence type="ECO:0000256" key="5">
    <source>
        <dbReference type="ARBA" id="ARBA00022741"/>
    </source>
</evidence>
<dbReference type="InterPro" id="IPR026122">
    <property type="entry name" value="MOV-10/SDE3_DEXXQ/H-box"/>
</dbReference>
<keyword evidence="7" id="KW-0347">Helicase</keyword>
<dbReference type="InterPro" id="IPR047187">
    <property type="entry name" value="SF1_C_Upf1"/>
</dbReference>
<dbReference type="InterPro" id="IPR041679">
    <property type="entry name" value="DNA2/NAM7-like_C"/>
</dbReference>
<dbReference type="EC" id="3.6.4.13" evidence="3"/>
<dbReference type="CDD" id="cd18038">
    <property type="entry name" value="DEXXQc_Helz-like"/>
    <property type="match status" value="1"/>
</dbReference>
<reference evidence="15" key="3">
    <citation type="submission" date="2019-08" db="EMBL/GenBank/DDBJ databases">
        <authorList>
            <consortium name="Photinus pyralis genome working group"/>
            <person name="Fallon T.R."/>
            <person name="Sander Lower S.E."/>
            <person name="Weng J.-K."/>
        </authorList>
    </citation>
    <scope>NUCLEOTIDE SEQUENCE</scope>
    <source>
        <strain evidence="15">1611_PpyrPB1</strain>
        <tissue evidence="15">Whole body</tissue>
    </source>
</reference>
<evidence type="ECO:0000259" key="12">
    <source>
        <dbReference type="Pfam" id="PF13087"/>
    </source>
</evidence>
<protein>
    <recommendedName>
        <fullName evidence="3">RNA helicase</fullName>
        <ecNumber evidence="3">3.6.4.13</ecNumber>
    </recommendedName>
</protein>
<dbReference type="CDD" id="cd18808">
    <property type="entry name" value="SF1_C_Upf1"/>
    <property type="match status" value="1"/>
</dbReference>
<dbReference type="GO" id="GO:0016787">
    <property type="term" value="F:hydrolase activity"/>
    <property type="evidence" value="ECO:0007669"/>
    <property type="project" value="UniProtKB-KW"/>
</dbReference>
<evidence type="ECO:0000256" key="9">
    <source>
        <dbReference type="ARBA" id="ARBA00023158"/>
    </source>
</evidence>
<keyword evidence="16" id="KW-1185">Reference proteome</keyword>
<feature type="domain" description="Helicase MOV-10-like beta-barrel" evidence="13">
    <location>
        <begin position="298"/>
        <end position="370"/>
    </location>
</feature>
<evidence type="ECO:0000256" key="7">
    <source>
        <dbReference type="ARBA" id="ARBA00022806"/>
    </source>
</evidence>
<feature type="domain" description="DNA2/NAM7 helicase helicase" evidence="11">
    <location>
        <begin position="437"/>
        <end position="534"/>
    </location>
</feature>
<reference evidence="15 16" key="2">
    <citation type="journal article" date="2018" name="Elife">
        <title>Firefly genomes illuminate parallel origins of bioluminescence in beetles.</title>
        <authorList>
            <person name="Fallon T.R."/>
            <person name="Lower S.E."/>
            <person name="Chang C.H."/>
            <person name="Bessho-Uehara M."/>
            <person name="Martin G.J."/>
            <person name="Bewick A.J."/>
            <person name="Behringer M."/>
            <person name="Debat H.J."/>
            <person name="Wong I."/>
            <person name="Day J.C."/>
            <person name="Suvorov A."/>
            <person name="Silva C.J."/>
            <person name="Stanger-Hall K.F."/>
            <person name="Hall D.W."/>
            <person name="Schmitz R.J."/>
            <person name="Nelson D.R."/>
            <person name="Lewis S.M."/>
            <person name="Shigenobu S."/>
            <person name="Bybee S.M."/>
            <person name="Larracuente A.M."/>
            <person name="Oba Y."/>
            <person name="Weng J.K."/>
        </authorList>
    </citation>
    <scope>NUCLEOTIDE SEQUENCE [LARGE SCALE GENOMIC DNA]</scope>
    <source>
        <strain evidence="15">1611_PpyrPB1</strain>
        <tissue evidence="15">Whole body</tissue>
    </source>
</reference>
<dbReference type="Pfam" id="PF13086">
    <property type="entry name" value="AAA_11"/>
    <property type="match status" value="2"/>
</dbReference>
<evidence type="ECO:0000256" key="3">
    <source>
        <dbReference type="ARBA" id="ARBA00012552"/>
    </source>
</evidence>
<evidence type="ECO:0000313" key="16">
    <source>
        <dbReference type="Proteomes" id="UP000327044"/>
    </source>
</evidence>
<evidence type="ECO:0000256" key="4">
    <source>
        <dbReference type="ARBA" id="ARBA00022490"/>
    </source>
</evidence>
<keyword evidence="8" id="KW-0067">ATP-binding</keyword>
<reference evidence="14" key="1">
    <citation type="journal article" date="2016" name="Sci. Rep.">
        <title>Molecular characterization of firefly nuptial gifts: a multi-omics approach sheds light on postcopulatory sexual selection.</title>
        <authorList>
            <person name="Al-Wathiqui N."/>
            <person name="Fallon T.R."/>
            <person name="South A."/>
            <person name="Weng J.K."/>
            <person name="Lewis S.M."/>
        </authorList>
    </citation>
    <scope>NUCLEOTIDE SEQUENCE</scope>
</reference>
<evidence type="ECO:0000313" key="15">
    <source>
        <dbReference type="EMBL" id="KAB0802313.1"/>
    </source>
</evidence>
<feature type="domain" description="DNA2/NAM7 helicase-like C-terminal" evidence="12">
    <location>
        <begin position="626"/>
        <end position="841"/>
    </location>
</feature>
<dbReference type="GO" id="GO:0005524">
    <property type="term" value="F:ATP binding"/>
    <property type="evidence" value="ECO:0007669"/>
    <property type="project" value="UniProtKB-KW"/>
</dbReference>
<evidence type="ECO:0000256" key="10">
    <source>
        <dbReference type="ARBA" id="ARBA00047984"/>
    </source>
</evidence>
<feature type="domain" description="DNA2/NAM7 helicase helicase" evidence="11">
    <location>
        <begin position="552"/>
        <end position="618"/>
    </location>
</feature>
<dbReference type="InParanoid" id="A0A1Y1LYA7"/>
<dbReference type="AlphaFoldDB" id="A0A1Y1LYA7"/>
<dbReference type="GO" id="GO:0032574">
    <property type="term" value="F:5'-3' RNA helicase activity"/>
    <property type="evidence" value="ECO:0007669"/>
    <property type="project" value="InterPro"/>
</dbReference>
<keyword evidence="6" id="KW-0378">Hydrolase</keyword>
<sequence length="898" mass="103145">MSSRSGCDICVCKEDLPNHKGSLQHRFNFALFEWTKYRRAIVKNRNGIEIEVKLHNIETNRNDLVYKFEEKKGRHGMTVLEQRARDEMVQNNGISYIFTVLNKQRSKSIFLMGTMLLHPNNNFKLEDFEGKMTENTILQLEPNASYSFKVTFNLNRVKVSTFAMPVAIHLQTERLENFTISREMLINIIGALEFNQEVTVASKSPFTSALWHQEISEWNEPLVRIPFQNTFTIPPKYDKIVKMGITRYQSITPEEDISLRHVEHLLHPGYVTQHNYKDFFHIALWVDEKGAELMLQRYNMENVNITVIQKTLLELEVPGLAEKRPSLIRGDVVNLRLHGDHIGYKGVISRVNNLSIYIQGVDELLIEYIRSNPDAEIDVSFKLGRLPYERMHNGVDHCVSSGMTNYLFPDNIISNVGILAGRRLPDTEFFNPAIRGNPEQRSAVESILFRSNFAPYIVFGPPGTGKTITIVEAILQLVKKIPGVVILVCAPANAACDMLASKLIQSKRLTEKELIRVHTDTREWDTVPEDVKGYSNYVDGEYIKPRGFELMKYRVIVTTLILSGRYQNDRLKPNYLFIDEAAQAMEPEAGVAIGLLSAGSQLILAGDPKQLGPICTSKVAEKLGLNISLLERLMKFPLYVSNNVNVITTLKLNFRAHPEVLQIPNELFYENQLKAVSRNALLDPIARICVHDKFIHKKAKNLTEPSCLEFVAVFAKEMRQGRSPSYFNPKEAEMVVKYVSALLNLEETKVLQSEIGIVTPYIRQVYRVKELLAKNNYTDVEVGTTEVFQGREKRIIIITTVRAQYDLLLYDRKYKLGFVSNEKRFNVALTRAMSKLIIIGCPNVLQYDDNWLKFIQDCEAKQSYFGSRRDVRHDNLKQDVMKRLNNVYMRDQQYKKVQ</sequence>
<proteinExistence type="inferred from homology"/>
<evidence type="ECO:0000256" key="1">
    <source>
        <dbReference type="ARBA" id="ARBA00004496"/>
    </source>
</evidence>
<comment type="similarity">
    <text evidence="2">Belongs to the DNA2/NAM7 helicase family. SDE3 subfamily.</text>
</comment>
<gene>
    <name evidence="15" type="ORF">PPYR_04499</name>
</gene>
<dbReference type="OrthoDB" id="6513042at2759"/>
<dbReference type="GO" id="GO:0005737">
    <property type="term" value="C:cytoplasm"/>
    <property type="evidence" value="ECO:0007669"/>
    <property type="project" value="UniProtKB-SubCell"/>
</dbReference>
<dbReference type="InterPro" id="IPR049080">
    <property type="entry name" value="MOV-10-like_beta-barrel"/>
</dbReference>
<dbReference type="GO" id="GO:0031047">
    <property type="term" value="P:regulatory ncRNA-mediated gene silencing"/>
    <property type="evidence" value="ECO:0007669"/>
    <property type="project" value="UniProtKB-KW"/>
</dbReference>
<dbReference type="PANTHER" id="PTHR45418">
    <property type="entry name" value="CANCER/TESTIS ANTIGEN 55"/>
    <property type="match status" value="1"/>
</dbReference>
<keyword evidence="5" id="KW-0547">Nucleotide-binding</keyword>
<name>A0A1Y1LYA7_PHOPY</name>
<dbReference type="Proteomes" id="UP000327044">
    <property type="component" value="Unassembled WGS sequence"/>
</dbReference>
<organism evidence="14">
    <name type="scientific">Photinus pyralis</name>
    <name type="common">Common eastern firefly</name>
    <name type="synonym">Lampyris pyralis</name>
    <dbReference type="NCBI Taxonomy" id="7054"/>
    <lineage>
        <taxon>Eukaryota</taxon>
        <taxon>Metazoa</taxon>
        <taxon>Ecdysozoa</taxon>
        <taxon>Arthropoda</taxon>
        <taxon>Hexapoda</taxon>
        <taxon>Insecta</taxon>
        <taxon>Pterygota</taxon>
        <taxon>Neoptera</taxon>
        <taxon>Endopterygota</taxon>
        <taxon>Coleoptera</taxon>
        <taxon>Polyphaga</taxon>
        <taxon>Elateriformia</taxon>
        <taxon>Elateroidea</taxon>
        <taxon>Lampyridae</taxon>
        <taxon>Lampyrinae</taxon>
        <taxon>Photinus</taxon>
    </lineage>
</organism>
<comment type="subcellular location">
    <subcellularLocation>
        <location evidence="1">Cytoplasm</location>
    </subcellularLocation>
</comment>
<dbReference type="GO" id="GO:0003723">
    <property type="term" value="F:RNA binding"/>
    <property type="evidence" value="ECO:0007669"/>
    <property type="project" value="InterPro"/>
</dbReference>